<keyword evidence="13" id="KW-1185">Reference proteome</keyword>
<keyword evidence="5 10" id="KW-0812">Transmembrane</keyword>
<evidence type="ECO:0000256" key="2">
    <source>
        <dbReference type="ARBA" id="ARBA00007651"/>
    </source>
</evidence>
<sequence>MMSSSGDHSATIDITESRNKMASKREVPYVRVEAAQGSNIKNQKGGWKKGIAVLDFILRLGATAAALGAAIAMGSSDETLPFFTKFFQFSASYDELPTFHCSKACPAYFLHRKITFSFIFCIVLYIDKQYLDVHFASHVLTWNSKSCHFIIIGACLEHFCCCRCRCHSLAQNGNSDANRFAIGQQFGDFCRQSSGAVVSAFVSVVIFVILILLSVNSI</sequence>
<comment type="subunit">
    <text evidence="3 10">Homodimer and heterodimers.</text>
</comment>
<dbReference type="EMBL" id="RDQH01000336">
    <property type="protein sequence ID" value="RXH85665.1"/>
    <property type="molecule type" value="Genomic_DNA"/>
</dbReference>
<keyword evidence="4 10" id="KW-1003">Cell membrane</keyword>
<comment type="caution">
    <text evidence="10">Lacks conserved residue(s) required for the propagation of feature annotation.</text>
</comment>
<dbReference type="InterPro" id="IPR006459">
    <property type="entry name" value="CASP/CASPL"/>
</dbReference>
<evidence type="ECO:0000256" key="7">
    <source>
        <dbReference type="ARBA" id="ARBA00023136"/>
    </source>
</evidence>
<keyword evidence="7 10" id="KW-0472">Membrane</keyword>
<evidence type="ECO:0000259" key="11">
    <source>
        <dbReference type="Pfam" id="PF04535"/>
    </source>
</evidence>
<evidence type="ECO:0000256" key="1">
    <source>
        <dbReference type="ARBA" id="ARBA00004651"/>
    </source>
</evidence>
<comment type="caution">
    <text evidence="12">The sequence shown here is derived from an EMBL/GenBank/DDBJ whole genome shotgun (WGS) entry which is preliminary data.</text>
</comment>
<protein>
    <recommendedName>
        <fullName evidence="10">CASP-like protein</fullName>
    </recommendedName>
</protein>
<comment type="subcellular location">
    <subcellularLocation>
        <location evidence="1 10">Cell membrane</location>
        <topology evidence="1 10">Multi-pass membrane protein</topology>
    </subcellularLocation>
</comment>
<accession>A0A498ITZ6</accession>
<feature type="domain" description="Casparian strip membrane protein" evidence="11">
    <location>
        <begin position="49"/>
        <end position="101"/>
    </location>
</feature>
<dbReference type="NCBIfam" id="TIGR01569">
    <property type="entry name" value="A_tha_TIGR01569"/>
    <property type="match status" value="1"/>
</dbReference>
<dbReference type="InterPro" id="IPR006702">
    <property type="entry name" value="CASP_dom"/>
</dbReference>
<dbReference type="Pfam" id="PF04535">
    <property type="entry name" value="CASP_dom"/>
    <property type="match status" value="1"/>
</dbReference>
<evidence type="ECO:0000256" key="6">
    <source>
        <dbReference type="ARBA" id="ARBA00022989"/>
    </source>
</evidence>
<evidence type="ECO:0000256" key="8">
    <source>
        <dbReference type="ARBA" id="ARBA00023316"/>
    </source>
</evidence>
<keyword evidence="8" id="KW-0961">Cell wall biogenesis/degradation</keyword>
<dbReference type="InterPro" id="IPR044173">
    <property type="entry name" value="CASPL"/>
</dbReference>
<dbReference type="PANTHER" id="PTHR36488:SF11">
    <property type="entry name" value="CASP-LIKE PROTEIN"/>
    <property type="match status" value="1"/>
</dbReference>
<gene>
    <name evidence="12" type="ORF">DVH24_009486</name>
</gene>
<dbReference type="GO" id="GO:0071555">
    <property type="term" value="P:cell wall organization"/>
    <property type="evidence" value="ECO:0007669"/>
    <property type="project" value="UniProtKB-KW"/>
</dbReference>
<dbReference type="STRING" id="3750.A0A498ITZ6"/>
<comment type="function">
    <text evidence="9">Regulates membrane-cell wall junctions and localized cell wall deposition. Required for establishment of the Casparian strip membrane domain (CSD) and the subsequent formation of Casparian strips, a cell wall modification of the root endodermis that determines an apoplastic barrier between the intraorganismal apoplasm and the extraorganismal apoplasm and prevents lateral diffusion.</text>
</comment>
<dbReference type="GO" id="GO:0005886">
    <property type="term" value="C:plasma membrane"/>
    <property type="evidence" value="ECO:0007669"/>
    <property type="project" value="UniProtKB-SubCell"/>
</dbReference>
<evidence type="ECO:0000313" key="12">
    <source>
        <dbReference type="EMBL" id="RXH85665.1"/>
    </source>
</evidence>
<evidence type="ECO:0000256" key="10">
    <source>
        <dbReference type="RuleBase" id="RU361233"/>
    </source>
</evidence>
<proteinExistence type="inferred from homology"/>
<dbReference type="AlphaFoldDB" id="A0A498ITZ6"/>
<name>A0A498ITZ6_MALDO</name>
<evidence type="ECO:0000256" key="4">
    <source>
        <dbReference type="ARBA" id="ARBA00022475"/>
    </source>
</evidence>
<dbReference type="PANTHER" id="PTHR36488">
    <property type="entry name" value="CASP-LIKE PROTEIN 1U1"/>
    <property type="match status" value="1"/>
</dbReference>
<evidence type="ECO:0000256" key="3">
    <source>
        <dbReference type="ARBA" id="ARBA00011489"/>
    </source>
</evidence>
<organism evidence="12 13">
    <name type="scientific">Malus domestica</name>
    <name type="common">Apple</name>
    <name type="synonym">Pyrus malus</name>
    <dbReference type="NCBI Taxonomy" id="3750"/>
    <lineage>
        <taxon>Eukaryota</taxon>
        <taxon>Viridiplantae</taxon>
        <taxon>Streptophyta</taxon>
        <taxon>Embryophyta</taxon>
        <taxon>Tracheophyta</taxon>
        <taxon>Spermatophyta</taxon>
        <taxon>Magnoliopsida</taxon>
        <taxon>eudicotyledons</taxon>
        <taxon>Gunneridae</taxon>
        <taxon>Pentapetalae</taxon>
        <taxon>rosids</taxon>
        <taxon>fabids</taxon>
        <taxon>Rosales</taxon>
        <taxon>Rosaceae</taxon>
        <taxon>Amygdaloideae</taxon>
        <taxon>Maleae</taxon>
        <taxon>Malus</taxon>
    </lineage>
</organism>
<evidence type="ECO:0000256" key="9">
    <source>
        <dbReference type="ARBA" id="ARBA00025302"/>
    </source>
</evidence>
<reference evidence="12 13" key="1">
    <citation type="submission" date="2018-10" db="EMBL/GenBank/DDBJ databases">
        <title>A high-quality apple genome assembly.</title>
        <authorList>
            <person name="Hu J."/>
        </authorList>
    </citation>
    <scope>NUCLEOTIDE SEQUENCE [LARGE SCALE GENOMIC DNA]</scope>
    <source>
        <strain evidence="13">cv. HFTH1</strain>
        <tissue evidence="12">Young leaf</tissue>
    </source>
</reference>
<evidence type="ECO:0000256" key="5">
    <source>
        <dbReference type="ARBA" id="ARBA00022692"/>
    </source>
</evidence>
<comment type="similarity">
    <text evidence="2 10">Belongs to the Casparian strip membrane proteins (CASP) family.</text>
</comment>
<dbReference type="Proteomes" id="UP000290289">
    <property type="component" value="Chromosome 10"/>
</dbReference>
<keyword evidence="6 10" id="KW-1133">Transmembrane helix</keyword>
<feature type="transmembrane region" description="Helical" evidence="10">
    <location>
        <begin position="195"/>
        <end position="215"/>
    </location>
</feature>
<evidence type="ECO:0000313" key="13">
    <source>
        <dbReference type="Proteomes" id="UP000290289"/>
    </source>
</evidence>